<dbReference type="eggNOG" id="KOG1342">
    <property type="taxonomic scope" value="Eukaryota"/>
</dbReference>
<sequence>MYGRTNFYIYYISVIQQTGVGPGKGYSLNVPLRSWINDEEYEGLFQKVVGAAVAKYKPEAIVMQCGADSLARDKLGEFNLSSQGHADCVRYVKAFCLPLLLLGGGGYTIENVARCWALETAVAVGVEISA</sequence>
<dbReference type="AlphaFoldDB" id="A0A0L0F6A8"/>
<feature type="domain" description="Histone deacetylase" evidence="1">
    <location>
        <begin position="15"/>
        <end position="121"/>
    </location>
</feature>
<dbReference type="Pfam" id="PF00850">
    <property type="entry name" value="Hist_deacetyl"/>
    <property type="match status" value="1"/>
</dbReference>
<organism evidence="2 3">
    <name type="scientific">Sphaeroforma arctica JP610</name>
    <dbReference type="NCBI Taxonomy" id="667725"/>
    <lineage>
        <taxon>Eukaryota</taxon>
        <taxon>Ichthyosporea</taxon>
        <taxon>Ichthyophonida</taxon>
        <taxon>Sphaeroforma</taxon>
    </lineage>
</organism>
<evidence type="ECO:0000313" key="2">
    <source>
        <dbReference type="EMBL" id="KNC72277.1"/>
    </source>
</evidence>
<gene>
    <name evidence="2" type="ORF">SARC_15170</name>
</gene>
<dbReference type="STRING" id="667725.A0A0L0F6A8"/>
<dbReference type="SUPFAM" id="SSF52768">
    <property type="entry name" value="Arginase/deacetylase"/>
    <property type="match status" value="1"/>
</dbReference>
<feature type="non-terminal residue" evidence="2">
    <location>
        <position position="130"/>
    </location>
</feature>
<dbReference type="GO" id="GO:0004407">
    <property type="term" value="F:histone deacetylase activity"/>
    <property type="evidence" value="ECO:0007669"/>
    <property type="project" value="InterPro"/>
</dbReference>
<evidence type="ECO:0000313" key="3">
    <source>
        <dbReference type="Proteomes" id="UP000054560"/>
    </source>
</evidence>
<dbReference type="Gene3D" id="3.40.800.20">
    <property type="entry name" value="Histone deacetylase domain"/>
    <property type="match status" value="1"/>
</dbReference>
<dbReference type="GeneID" id="25915674"/>
<keyword evidence="3" id="KW-1185">Reference proteome</keyword>
<dbReference type="Proteomes" id="UP000054560">
    <property type="component" value="Unassembled WGS sequence"/>
</dbReference>
<reference evidence="2 3" key="1">
    <citation type="submission" date="2011-02" db="EMBL/GenBank/DDBJ databases">
        <title>The Genome Sequence of Sphaeroforma arctica JP610.</title>
        <authorList>
            <consortium name="The Broad Institute Genome Sequencing Platform"/>
            <person name="Russ C."/>
            <person name="Cuomo C."/>
            <person name="Young S.K."/>
            <person name="Zeng Q."/>
            <person name="Gargeya S."/>
            <person name="Alvarado L."/>
            <person name="Berlin A."/>
            <person name="Chapman S.B."/>
            <person name="Chen Z."/>
            <person name="Freedman E."/>
            <person name="Gellesch M."/>
            <person name="Goldberg J."/>
            <person name="Griggs A."/>
            <person name="Gujja S."/>
            <person name="Heilman E."/>
            <person name="Heiman D."/>
            <person name="Howarth C."/>
            <person name="Mehta T."/>
            <person name="Neiman D."/>
            <person name="Pearson M."/>
            <person name="Roberts A."/>
            <person name="Saif S."/>
            <person name="Shea T."/>
            <person name="Shenoy N."/>
            <person name="Sisk P."/>
            <person name="Stolte C."/>
            <person name="Sykes S."/>
            <person name="White J."/>
            <person name="Yandava C."/>
            <person name="Burger G."/>
            <person name="Gray M.W."/>
            <person name="Holland P.W.H."/>
            <person name="King N."/>
            <person name="Lang F.B.F."/>
            <person name="Roger A.J."/>
            <person name="Ruiz-Trillo I."/>
            <person name="Haas B."/>
            <person name="Nusbaum C."/>
            <person name="Birren B."/>
        </authorList>
    </citation>
    <scope>NUCLEOTIDE SEQUENCE [LARGE SCALE GENOMIC DNA]</scope>
    <source>
        <strain evidence="2 3">JP610</strain>
    </source>
</reference>
<dbReference type="OrthoDB" id="1925057at2759"/>
<dbReference type="InterPro" id="IPR003084">
    <property type="entry name" value="HDAC_I/II"/>
</dbReference>
<proteinExistence type="predicted"/>
<dbReference type="PANTHER" id="PTHR48252">
    <property type="entry name" value="HISTONE DEACETYLASE 2-RELATED"/>
    <property type="match status" value="1"/>
</dbReference>
<accession>A0A0L0F6A8</accession>
<dbReference type="InterPro" id="IPR023696">
    <property type="entry name" value="Ureohydrolase_dom_sf"/>
</dbReference>
<dbReference type="RefSeq" id="XP_014146179.1">
    <property type="nucleotide sequence ID" value="XM_014290704.1"/>
</dbReference>
<dbReference type="EMBL" id="KQ247309">
    <property type="protein sequence ID" value="KNC72277.1"/>
    <property type="molecule type" value="Genomic_DNA"/>
</dbReference>
<dbReference type="PANTHER" id="PTHR48252:SF77">
    <property type="entry name" value="HISTONE DEACETYLASE DOMAIN-CONTAINING PROTEIN"/>
    <property type="match status" value="1"/>
</dbReference>
<name>A0A0L0F6A8_9EUKA</name>
<evidence type="ECO:0000259" key="1">
    <source>
        <dbReference type="Pfam" id="PF00850"/>
    </source>
</evidence>
<protein>
    <recommendedName>
        <fullName evidence="1">Histone deacetylase domain-containing protein</fullName>
    </recommendedName>
</protein>
<dbReference type="InterPro" id="IPR037138">
    <property type="entry name" value="His_deacetylse_dom_sf"/>
</dbReference>
<dbReference type="InterPro" id="IPR023801">
    <property type="entry name" value="His_deacetylse_dom"/>
</dbReference>
<dbReference type="PRINTS" id="PR01271">
    <property type="entry name" value="HISDACETLASE"/>
</dbReference>